<proteinExistence type="predicted"/>
<comment type="caution">
    <text evidence="1">The sequence shown here is derived from an EMBL/GenBank/DDBJ whole genome shotgun (WGS) entry which is preliminary data.</text>
</comment>
<name>A0A9Q3B9V3_9BASI</name>
<accession>A0A9Q3B9V3</accession>
<dbReference type="OrthoDB" id="2505547at2759"/>
<keyword evidence="2" id="KW-1185">Reference proteome</keyword>
<sequence length="246" mass="27561">MSGSTHLKKAANNKSDAKPLSNKEVFSLLNSLQSELSSLKSSWLTNAAKMQSLHLELSPPPPTLSPLQQLHVNSLAYNRFMQEPYRAANWLNHLQRDGSNFAEWVAGINRVLCIALNSEFSVNDSLSLLENRPLQENRAISHFINTTLPPHFALCIGVVPSCTTPKEFFDTIKTRCFLGNHSQKLKVVRNLLGILDNQDQTGRLSLHSKNLFPCSRSWGLRQTNSKVSWHMLCVTPHLPLISLSPL</sequence>
<gene>
    <name evidence="1" type="ORF">O181_000851</name>
</gene>
<dbReference type="AlphaFoldDB" id="A0A9Q3B9V3"/>
<reference evidence="1" key="1">
    <citation type="submission" date="2021-03" db="EMBL/GenBank/DDBJ databases">
        <title>Draft genome sequence of rust myrtle Austropuccinia psidii MF-1, a brazilian biotype.</title>
        <authorList>
            <person name="Quecine M.C."/>
            <person name="Pachon D.M.R."/>
            <person name="Bonatelli M.L."/>
            <person name="Correr F.H."/>
            <person name="Franceschini L.M."/>
            <person name="Leite T.F."/>
            <person name="Margarido G.R.A."/>
            <person name="Almeida C.A."/>
            <person name="Ferrarezi J.A."/>
            <person name="Labate C.A."/>
        </authorList>
    </citation>
    <scope>NUCLEOTIDE SEQUENCE</scope>
    <source>
        <strain evidence="1">MF-1</strain>
    </source>
</reference>
<dbReference type="EMBL" id="AVOT02000112">
    <property type="protein sequence ID" value="MBW0461136.1"/>
    <property type="molecule type" value="Genomic_DNA"/>
</dbReference>
<dbReference type="Proteomes" id="UP000765509">
    <property type="component" value="Unassembled WGS sequence"/>
</dbReference>
<evidence type="ECO:0000313" key="1">
    <source>
        <dbReference type="EMBL" id="MBW0461136.1"/>
    </source>
</evidence>
<protein>
    <submittedName>
        <fullName evidence="1">Uncharacterized protein</fullName>
    </submittedName>
</protein>
<evidence type="ECO:0000313" key="2">
    <source>
        <dbReference type="Proteomes" id="UP000765509"/>
    </source>
</evidence>
<organism evidence="1 2">
    <name type="scientific">Austropuccinia psidii MF-1</name>
    <dbReference type="NCBI Taxonomy" id="1389203"/>
    <lineage>
        <taxon>Eukaryota</taxon>
        <taxon>Fungi</taxon>
        <taxon>Dikarya</taxon>
        <taxon>Basidiomycota</taxon>
        <taxon>Pucciniomycotina</taxon>
        <taxon>Pucciniomycetes</taxon>
        <taxon>Pucciniales</taxon>
        <taxon>Sphaerophragmiaceae</taxon>
        <taxon>Austropuccinia</taxon>
    </lineage>
</organism>